<evidence type="ECO:0000313" key="1">
    <source>
        <dbReference type="EMBL" id="SER20526.1"/>
    </source>
</evidence>
<keyword evidence="2" id="KW-1185">Reference proteome</keyword>
<dbReference type="NCBIfam" id="TIGR02547">
    <property type="entry name" value="casA_cse1"/>
    <property type="match status" value="1"/>
</dbReference>
<name>A0A1H9M9Z0_9PSEU</name>
<dbReference type="AlphaFoldDB" id="A0A1H9M9Z0"/>
<accession>A0A1H9M9Z0</accession>
<organism evidence="1 2">
    <name type="scientific">Actinokineospora terrae</name>
    <dbReference type="NCBI Taxonomy" id="155974"/>
    <lineage>
        <taxon>Bacteria</taxon>
        <taxon>Bacillati</taxon>
        <taxon>Actinomycetota</taxon>
        <taxon>Actinomycetes</taxon>
        <taxon>Pseudonocardiales</taxon>
        <taxon>Pseudonocardiaceae</taxon>
        <taxon>Actinokineospora</taxon>
    </lineage>
</organism>
<dbReference type="Pfam" id="PF09481">
    <property type="entry name" value="CRISPR_Cse1"/>
    <property type="match status" value="1"/>
</dbReference>
<gene>
    <name evidence="1" type="ORF">SAMN04487818_10248</name>
</gene>
<dbReference type="InterPro" id="IPR013381">
    <property type="entry name" value="CRISPR-assoc_prot_Cse1"/>
</dbReference>
<dbReference type="STRING" id="155974.SAMN04487818_10248"/>
<reference evidence="2" key="1">
    <citation type="submission" date="2016-10" db="EMBL/GenBank/DDBJ databases">
        <authorList>
            <person name="Varghese N."/>
            <person name="Submissions S."/>
        </authorList>
    </citation>
    <scope>NUCLEOTIDE SEQUENCE [LARGE SCALE GENOMIC DNA]</scope>
    <source>
        <strain evidence="2">DSM 44260</strain>
    </source>
</reference>
<dbReference type="Proteomes" id="UP000199051">
    <property type="component" value="Unassembled WGS sequence"/>
</dbReference>
<evidence type="ECO:0000313" key="2">
    <source>
        <dbReference type="Proteomes" id="UP000199051"/>
    </source>
</evidence>
<dbReference type="CDD" id="cd09729">
    <property type="entry name" value="Cse1_I-E"/>
    <property type="match status" value="1"/>
</dbReference>
<protein>
    <submittedName>
        <fullName evidence="1">CRISPR system Cascade subunit CasA</fullName>
    </submittedName>
</protein>
<proteinExistence type="predicted"/>
<sequence>MLDGMKRWTMERMVTMNLLDDPWIPVQLGDSHIEVSGRDAILRSNEIAQLTVTAPTMMAVILRQFLLPVVMDALGVPQSAREWPRWMRLFTDGSLSSQDGISGRTDGNEWSARKRQELADYFAEHHDSFELFHPERPFAQVADLRTTNNDTKSTSLLIPSVASGNNVPLFSTRLGDAPWPLTPAEAARWLLHAQCWDTAAIKTGVVGDKQAKNGKTTGNPTGPLGQLGMVIPVGRTLAETLVLNLPIVADGLPESDRPQWRRGPWTPVWAPGRAMGRLELLTWQSRRIRLHTAGTPDGVRVTSVVLSAGDRLIETPLHEPHTVWNVDPKPKAGVPPVRPRRHSSGRAAWRGLDALLALGEGTGKVRTSRQLEDLAEVLDQDFPLQVFTVGVEYGNQSAVVENVIADSLPLPVAALREVAVRDALIQIAEQADDVAKAVNLLSADLRRAAGCEPLPWDKGQRPGDRLLHALDPSTRRVLGKLRTRSDPDAVTAVHTAWEQVARRTAFEIAEPLLCDASPRQFAGVETEHNKKKITHCSPRAELSFHKRIRDALPLAAAINRRDPDQEV</sequence>
<dbReference type="EMBL" id="FOGI01000002">
    <property type="protein sequence ID" value="SER20526.1"/>
    <property type="molecule type" value="Genomic_DNA"/>
</dbReference>
<dbReference type="Gene3D" id="1.10.132.100">
    <property type="match status" value="1"/>
</dbReference>